<reference evidence="1 2" key="1">
    <citation type="submission" date="2011-05" db="EMBL/GenBank/DDBJ databases">
        <authorList>
            <person name="Muzny D."/>
            <person name="Qin X."/>
            <person name="Deng J."/>
            <person name="Jiang H."/>
            <person name="Liu Y."/>
            <person name="Qu J."/>
            <person name="Song X.-Z."/>
            <person name="Zhang L."/>
            <person name="Thornton R."/>
            <person name="Coyle M."/>
            <person name="Francisco L."/>
            <person name="Jackson L."/>
            <person name="Javaid M."/>
            <person name="Korchina V."/>
            <person name="Kovar C."/>
            <person name="Mata R."/>
            <person name="Mathew T."/>
            <person name="Ngo R."/>
            <person name="Nguyen L."/>
            <person name="Nguyen N."/>
            <person name="Okwuonu G."/>
            <person name="Ongeri F."/>
            <person name="Pham C."/>
            <person name="Simmons D."/>
            <person name="Wilczek-Boney K."/>
            <person name="Hale W."/>
            <person name="Jakkamsetti A."/>
            <person name="Pham P."/>
            <person name="Ruth R."/>
            <person name="San Lucas F."/>
            <person name="Warren J."/>
            <person name="Zhang J."/>
            <person name="Zhao Z."/>
            <person name="Zhou C."/>
            <person name="Zhu D."/>
            <person name="Lee S."/>
            <person name="Bess C."/>
            <person name="Blankenburg K."/>
            <person name="Forbes L."/>
            <person name="Fu Q."/>
            <person name="Gubbala S."/>
            <person name="Hirani K."/>
            <person name="Jayaseelan J.C."/>
            <person name="Lara F."/>
            <person name="Munidasa M."/>
            <person name="Palculict T."/>
            <person name="Patil S."/>
            <person name="Pu L.-L."/>
            <person name="Saada N."/>
            <person name="Tang L."/>
            <person name="Weissenberger G."/>
            <person name="Zhu Y."/>
            <person name="Hemphill L."/>
            <person name="Shang Y."/>
            <person name="Youmans B."/>
            <person name="Ayvaz T."/>
            <person name="Ross M."/>
            <person name="Santibanez J."/>
            <person name="Aqrawi P."/>
            <person name="Gross S."/>
            <person name="Joshi V."/>
            <person name="Fowler G."/>
            <person name="Nazareth L."/>
            <person name="Reid J."/>
            <person name="Worley K."/>
            <person name="Petrosino J."/>
            <person name="Highlander S."/>
            <person name="Gibbs R."/>
        </authorList>
    </citation>
    <scope>NUCLEOTIDE SEQUENCE [LARGE SCALE GENOMIC DNA]</scope>
    <source>
        <strain evidence="1 2">871</strain>
    </source>
</reference>
<dbReference type="EMBL" id="AGAY01000026">
    <property type="protein sequence ID" value="EGY53030.1"/>
    <property type="molecule type" value="Genomic_DNA"/>
</dbReference>
<organism evidence="1 2">
    <name type="scientific">Neisseria shayeganii 871</name>
    <dbReference type="NCBI Taxonomy" id="1032488"/>
    <lineage>
        <taxon>Bacteria</taxon>
        <taxon>Pseudomonadati</taxon>
        <taxon>Pseudomonadota</taxon>
        <taxon>Betaproteobacteria</taxon>
        <taxon>Neisseriales</taxon>
        <taxon>Neisseriaceae</taxon>
        <taxon>Neisseria</taxon>
    </lineage>
</organism>
<sequence>MRANIGRIKETNPFVPACRHLIGADWQNKRLPENAAAGRGCFQVA</sequence>
<keyword evidence="2" id="KW-1185">Reference proteome</keyword>
<protein>
    <submittedName>
        <fullName evidence="1">Uncharacterized protein</fullName>
    </submittedName>
</protein>
<dbReference type="AlphaFoldDB" id="G4CGS7"/>
<gene>
    <name evidence="1" type="ORF">HMPREF9371_0816</name>
</gene>
<dbReference type="PATRIC" id="fig|1032488.3.peg.751"/>
<accession>G4CGS7</accession>
<dbReference type="HOGENOM" id="CLU_3202444_0_0_4"/>
<comment type="caution">
    <text evidence="1">The sequence shown here is derived from an EMBL/GenBank/DDBJ whole genome shotgun (WGS) entry which is preliminary data.</text>
</comment>
<dbReference type="Proteomes" id="UP000003019">
    <property type="component" value="Unassembled WGS sequence"/>
</dbReference>
<proteinExistence type="predicted"/>
<evidence type="ECO:0000313" key="2">
    <source>
        <dbReference type="Proteomes" id="UP000003019"/>
    </source>
</evidence>
<evidence type="ECO:0000313" key="1">
    <source>
        <dbReference type="EMBL" id="EGY53030.1"/>
    </source>
</evidence>
<name>G4CGS7_9NEIS</name>